<reference evidence="1" key="1">
    <citation type="submission" date="2020-10" db="EMBL/GenBank/DDBJ databases">
        <authorList>
            <person name="Castelo-Branco R."/>
            <person name="Eusebio N."/>
            <person name="Adriana R."/>
            <person name="Vieira A."/>
            <person name="Brugerolle De Fraissinette N."/>
            <person name="Rezende De Castro R."/>
            <person name="Schneider M.P."/>
            <person name="Vasconcelos V."/>
            <person name="Leao P.N."/>
        </authorList>
    </citation>
    <scope>NUCLEOTIDE SEQUENCE</scope>
    <source>
        <strain evidence="1">LEGE 07157</strain>
    </source>
</reference>
<proteinExistence type="predicted"/>
<dbReference type="EMBL" id="JADEWZ010000072">
    <property type="protein sequence ID" value="MBE9118987.1"/>
    <property type="molecule type" value="Genomic_DNA"/>
</dbReference>
<evidence type="ECO:0000313" key="2">
    <source>
        <dbReference type="Proteomes" id="UP000654482"/>
    </source>
</evidence>
<dbReference type="AlphaFoldDB" id="A0A8J7E0D2"/>
<gene>
    <name evidence="1" type="ORF">IQ249_24150</name>
</gene>
<evidence type="ECO:0000313" key="1">
    <source>
        <dbReference type="EMBL" id="MBE9118987.1"/>
    </source>
</evidence>
<dbReference type="RefSeq" id="WP_194032081.1">
    <property type="nucleotide sequence ID" value="NZ_JADEWZ010000072.1"/>
</dbReference>
<protein>
    <submittedName>
        <fullName evidence="1">ABC transporter permease</fullName>
    </submittedName>
</protein>
<keyword evidence="2" id="KW-1185">Reference proteome</keyword>
<organism evidence="1 2">
    <name type="scientific">Lusitaniella coriacea LEGE 07157</name>
    <dbReference type="NCBI Taxonomy" id="945747"/>
    <lineage>
        <taxon>Bacteria</taxon>
        <taxon>Bacillati</taxon>
        <taxon>Cyanobacteriota</taxon>
        <taxon>Cyanophyceae</taxon>
        <taxon>Spirulinales</taxon>
        <taxon>Lusitaniellaceae</taxon>
        <taxon>Lusitaniella</taxon>
    </lineage>
</organism>
<accession>A0A8J7E0D2</accession>
<sequence>MSIDEFLQRVGLQPKSNIWSAIAVDFSSLEEMVEELQETIEIFVECEVGVISGKTGTIDLIEQLKNAPEEYLLLCDLESWDREDWQQFDGFRSWLDREKYGGILLLSPESLQKMLQYAPNFLSWLGSRVYDFQQDGEFLNSDEREQRLSALREWSGLSDSEVIESAELHQLPTDPEYGEWLILLDRGDLIER</sequence>
<dbReference type="Proteomes" id="UP000654482">
    <property type="component" value="Unassembled WGS sequence"/>
</dbReference>
<name>A0A8J7E0D2_9CYAN</name>
<comment type="caution">
    <text evidence="1">The sequence shown here is derived from an EMBL/GenBank/DDBJ whole genome shotgun (WGS) entry which is preliminary data.</text>
</comment>